<dbReference type="Gene3D" id="3.30.110.40">
    <property type="entry name" value="TusA-like domain"/>
    <property type="match status" value="1"/>
</dbReference>
<dbReference type="InterPro" id="IPR001455">
    <property type="entry name" value="TusA-like"/>
</dbReference>
<organism evidence="3">
    <name type="scientific">Caldiarchaeum subterraneum</name>
    <dbReference type="NCBI Taxonomy" id="311458"/>
    <lineage>
        <taxon>Archaea</taxon>
        <taxon>Nitrososphaerota</taxon>
        <taxon>Candidatus Caldarchaeales</taxon>
        <taxon>Candidatus Caldarchaeaceae</taxon>
        <taxon>Candidatus Caldarchaeum</taxon>
    </lineage>
</organism>
<feature type="domain" description="UPF0033" evidence="2">
    <location>
        <begin position="8"/>
        <end position="75"/>
    </location>
</feature>
<evidence type="ECO:0000259" key="2">
    <source>
        <dbReference type="Pfam" id="PF01206"/>
    </source>
</evidence>
<protein>
    <submittedName>
        <fullName evidence="3">Sulfurtransferase TusA family protein</fullName>
    </submittedName>
</protein>
<evidence type="ECO:0000313" key="3">
    <source>
        <dbReference type="EMBL" id="HHK67705.1"/>
    </source>
</evidence>
<dbReference type="PANTHER" id="PTHR33279:SF6">
    <property type="entry name" value="SULFUR CARRIER PROTEIN YEDF-RELATED"/>
    <property type="match status" value="1"/>
</dbReference>
<evidence type="ECO:0000256" key="1">
    <source>
        <dbReference type="ARBA" id="ARBA00008984"/>
    </source>
</evidence>
<comment type="caution">
    <text evidence="3">The sequence shown here is derived from an EMBL/GenBank/DDBJ whole genome shotgun (WGS) entry which is preliminary data.</text>
</comment>
<dbReference type="PANTHER" id="PTHR33279">
    <property type="entry name" value="SULFUR CARRIER PROTEIN YEDF-RELATED"/>
    <property type="match status" value="1"/>
</dbReference>
<dbReference type="EMBL" id="DRWN01000011">
    <property type="protein sequence ID" value="HHK67705.1"/>
    <property type="molecule type" value="Genomic_DNA"/>
</dbReference>
<dbReference type="CDD" id="cd00291">
    <property type="entry name" value="SirA_YedF_YeeD"/>
    <property type="match status" value="1"/>
</dbReference>
<gene>
    <name evidence="3" type="ORF">ENM11_00925</name>
</gene>
<keyword evidence="3" id="KW-0808">Transferase</keyword>
<reference evidence="3" key="1">
    <citation type="journal article" date="2020" name="mSystems">
        <title>Genome- and Community-Level Interaction Insights into Carbon Utilization and Element Cycling Functions of Hydrothermarchaeota in Hydrothermal Sediment.</title>
        <authorList>
            <person name="Zhou Z."/>
            <person name="Liu Y."/>
            <person name="Xu W."/>
            <person name="Pan J."/>
            <person name="Luo Z.H."/>
            <person name="Li M."/>
        </authorList>
    </citation>
    <scope>NUCLEOTIDE SEQUENCE [LARGE SCALE GENOMIC DNA]</scope>
    <source>
        <strain evidence="3">SpSt-1056</strain>
    </source>
</reference>
<dbReference type="InterPro" id="IPR036868">
    <property type="entry name" value="TusA-like_sf"/>
</dbReference>
<dbReference type="SUPFAM" id="SSF64307">
    <property type="entry name" value="SirA-like"/>
    <property type="match status" value="1"/>
</dbReference>
<dbReference type="AlphaFoldDB" id="A0A7C5L6F1"/>
<dbReference type="Pfam" id="PF01206">
    <property type="entry name" value="TusA"/>
    <property type="match status" value="1"/>
</dbReference>
<sequence length="81" mass="8910">MAQAGRRIIDSRGSFCPGPLTDLFKAYREAKNGDILELWATDPAAKSDVQAWARKTGNVVEEIVEEQGYTRIVVRVTAKSG</sequence>
<name>A0A7C5L6F1_CALS0</name>
<comment type="similarity">
    <text evidence="1">Belongs to the sulfur carrier protein TusA family.</text>
</comment>
<accession>A0A7C5L6F1</accession>
<dbReference type="GO" id="GO:0016740">
    <property type="term" value="F:transferase activity"/>
    <property type="evidence" value="ECO:0007669"/>
    <property type="project" value="UniProtKB-KW"/>
</dbReference>
<proteinExistence type="inferred from homology"/>